<feature type="compositionally biased region" description="Polar residues" evidence="1">
    <location>
        <begin position="102"/>
        <end position="121"/>
    </location>
</feature>
<organism evidence="2 3">
    <name type="scientific">Malassezia yamatoensis</name>
    <dbReference type="NCBI Taxonomy" id="253288"/>
    <lineage>
        <taxon>Eukaryota</taxon>
        <taxon>Fungi</taxon>
        <taxon>Dikarya</taxon>
        <taxon>Basidiomycota</taxon>
        <taxon>Ustilaginomycotina</taxon>
        <taxon>Malasseziomycetes</taxon>
        <taxon>Malasseziales</taxon>
        <taxon>Malasseziaceae</taxon>
        <taxon>Malassezia</taxon>
    </lineage>
</organism>
<name>A0AAJ5YP09_9BASI</name>
<reference evidence="2 3" key="1">
    <citation type="submission" date="2023-03" db="EMBL/GenBank/DDBJ databases">
        <title>Mating type loci evolution in Malassezia.</title>
        <authorList>
            <person name="Coelho M.A."/>
        </authorList>
    </citation>
    <scope>NUCLEOTIDE SEQUENCE [LARGE SCALE GENOMIC DNA]</scope>
    <source>
        <strain evidence="2 3">CBS 9725</strain>
    </source>
</reference>
<dbReference type="InterPro" id="IPR044688">
    <property type="entry name" value="SCI-1-like"/>
</dbReference>
<dbReference type="AlphaFoldDB" id="A0AAJ5YP09"/>
<dbReference type="PANTHER" id="PTHR34117:SF1">
    <property type="entry name" value="STYLE CELL-CYCLE INHIBITOR 1"/>
    <property type="match status" value="1"/>
</dbReference>
<dbReference type="EMBL" id="CP119943">
    <property type="protein sequence ID" value="WFC97878.1"/>
    <property type="molecule type" value="Genomic_DNA"/>
</dbReference>
<evidence type="ECO:0000313" key="3">
    <source>
        <dbReference type="Proteomes" id="UP001219567"/>
    </source>
</evidence>
<proteinExistence type="predicted"/>
<feature type="region of interest" description="Disordered" evidence="1">
    <location>
        <begin position="79"/>
        <end position="205"/>
    </location>
</feature>
<protein>
    <submittedName>
        <fullName evidence="2">Uncharacterized protein</fullName>
    </submittedName>
</protein>
<dbReference type="Proteomes" id="UP001219567">
    <property type="component" value="Chromosome 1"/>
</dbReference>
<feature type="compositionally biased region" description="Basic and acidic residues" evidence="1">
    <location>
        <begin position="155"/>
        <end position="199"/>
    </location>
</feature>
<feature type="region of interest" description="Disordered" evidence="1">
    <location>
        <begin position="230"/>
        <end position="261"/>
    </location>
</feature>
<evidence type="ECO:0000313" key="2">
    <source>
        <dbReference type="EMBL" id="WFC97878.1"/>
    </source>
</evidence>
<accession>A0AAJ5YP09</accession>
<dbReference type="PANTHER" id="PTHR34117">
    <property type="entry name" value="STYLE CELL-CYCLE INHIBITOR 1"/>
    <property type="match status" value="1"/>
</dbReference>
<gene>
    <name evidence="2" type="ORF">MYAM1_000599</name>
</gene>
<evidence type="ECO:0000256" key="1">
    <source>
        <dbReference type="SAM" id="MobiDB-lite"/>
    </source>
</evidence>
<feature type="compositionally biased region" description="Basic and acidic residues" evidence="1">
    <location>
        <begin position="136"/>
        <end position="148"/>
    </location>
</feature>
<sequence length="283" mass="33106">MLPYDAPNLTNNDYYARAREFRAWLEDHDQYLDELYSEDSHRYFSRFVRRWNDARLPDRFYKGHAVATRSTRFCWSFAKKSKSPSPRNVSDEAYSNGKRHSGQVTQSSSFHNEQPTNNLDSDSVLPKELHFSASERQYRREKEQDAAKHAAKQKQRNERREAREWAEEQAPRATGRDAVRERRREKAASNRAMAERNNIDDDVGDTLSSDALLGIGNSFQDAYVSPISHRIAERDRAEHKRQSRAQDRRSDKDASLRERRAAFQAKEAETMTMLRSLAQQRFA</sequence>
<keyword evidence="3" id="KW-1185">Reference proteome</keyword>